<accession>A0A8T2IBM6</accession>
<dbReference type="InterPro" id="IPR055220">
    <property type="entry name" value="SPRTN_ZBD"/>
</dbReference>
<sequence length="206" mass="24365">MAVFYLGENIETSTSVSTIVDPIWGTRGPNLDINKLFGEFNVRFFGGKLPNVEVKWNKRMTVKYEITLNPHYISTDGWARSIFKDARGILHYKMALSKPILELRPRKDTVEEYDCIPPFHNELETIKRYWWQCDGPCKEVVKRATNRAPSYKERSGTRHTKKTCGGKFERVPRPREPEEKKNKKKRMRTRSRTREERKGTWRSRNI</sequence>
<evidence type="ECO:0000313" key="3">
    <source>
        <dbReference type="EMBL" id="KAG8429362.1"/>
    </source>
</evidence>
<name>A0A8T2IBM6_9PIPI</name>
<dbReference type="OrthoDB" id="5236983at2759"/>
<dbReference type="GO" id="GO:0003697">
    <property type="term" value="F:single-stranded DNA binding"/>
    <property type="evidence" value="ECO:0007669"/>
    <property type="project" value="InterPro"/>
</dbReference>
<comment type="caution">
    <text evidence="3">The sequence shown here is derived from an EMBL/GenBank/DDBJ whole genome shotgun (WGS) entry which is preliminary data.</text>
</comment>
<reference evidence="3" key="1">
    <citation type="thesis" date="2020" institute="ProQuest LLC" country="789 East Eisenhower Parkway, Ann Arbor, MI, USA">
        <title>Comparative Genomics and Chromosome Evolution.</title>
        <authorList>
            <person name="Mudd A.B."/>
        </authorList>
    </citation>
    <scope>NUCLEOTIDE SEQUENCE</scope>
    <source>
        <strain evidence="3">Female2</strain>
        <tissue evidence="3">Blood</tissue>
    </source>
</reference>
<evidence type="ECO:0000256" key="1">
    <source>
        <dbReference type="SAM" id="MobiDB-lite"/>
    </source>
</evidence>
<protein>
    <recommendedName>
        <fullName evidence="2">Spartan-like zinc binding domain-containing protein</fullName>
    </recommendedName>
</protein>
<feature type="region of interest" description="Disordered" evidence="1">
    <location>
        <begin position="146"/>
        <end position="206"/>
    </location>
</feature>
<proteinExistence type="predicted"/>
<dbReference type="Proteomes" id="UP000812440">
    <property type="component" value="Unassembled WGS sequence"/>
</dbReference>
<feature type="domain" description="Spartan-like zinc binding" evidence="2">
    <location>
        <begin position="129"/>
        <end position="169"/>
    </location>
</feature>
<keyword evidence="4" id="KW-1185">Reference proteome</keyword>
<dbReference type="EMBL" id="JAACNH010008389">
    <property type="protein sequence ID" value="KAG8429362.1"/>
    <property type="molecule type" value="Genomic_DNA"/>
</dbReference>
<gene>
    <name evidence="3" type="ORF">GDO86_020397</name>
</gene>
<evidence type="ECO:0000259" key="2">
    <source>
        <dbReference type="Pfam" id="PF22934"/>
    </source>
</evidence>
<feature type="compositionally biased region" description="Basic and acidic residues" evidence="1">
    <location>
        <begin position="167"/>
        <end position="181"/>
    </location>
</feature>
<dbReference type="GO" id="GO:0005634">
    <property type="term" value="C:nucleus"/>
    <property type="evidence" value="ECO:0007669"/>
    <property type="project" value="TreeGrafter"/>
</dbReference>
<dbReference type="AlphaFoldDB" id="A0A8T2IBM6"/>
<dbReference type="GO" id="GO:0006974">
    <property type="term" value="P:DNA damage response"/>
    <property type="evidence" value="ECO:0007669"/>
    <property type="project" value="InterPro"/>
</dbReference>
<organism evidence="3 4">
    <name type="scientific">Hymenochirus boettgeri</name>
    <name type="common">Congo dwarf clawed frog</name>
    <dbReference type="NCBI Taxonomy" id="247094"/>
    <lineage>
        <taxon>Eukaryota</taxon>
        <taxon>Metazoa</taxon>
        <taxon>Chordata</taxon>
        <taxon>Craniata</taxon>
        <taxon>Vertebrata</taxon>
        <taxon>Euteleostomi</taxon>
        <taxon>Amphibia</taxon>
        <taxon>Batrachia</taxon>
        <taxon>Anura</taxon>
        <taxon>Pipoidea</taxon>
        <taxon>Pipidae</taxon>
        <taxon>Pipinae</taxon>
        <taxon>Hymenochirus</taxon>
    </lineage>
</organism>
<dbReference type="PANTHER" id="PTHR21220:SF0">
    <property type="entry name" value="DNA-DEPENDENT METALLOPROTEASE SPRTN"/>
    <property type="match status" value="1"/>
</dbReference>
<feature type="compositionally biased region" description="Basic residues" evidence="1">
    <location>
        <begin position="182"/>
        <end position="191"/>
    </location>
</feature>
<dbReference type="PANTHER" id="PTHR21220">
    <property type="entry name" value="DNA-DEPENDENT METALLOPROTEASE SPRTN"/>
    <property type="match status" value="1"/>
</dbReference>
<evidence type="ECO:0000313" key="4">
    <source>
        <dbReference type="Proteomes" id="UP000812440"/>
    </source>
</evidence>
<dbReference type="GO" id="GO:0031593">
    <property type="term" value="F:polyubiquitin modification-dependent protein binding"/>
    <property type="evidence" value="ECO:0007669"/>
    <property type="project" value="TreeGrafter"/>
</dbReference>
<dbReference type="GO" id="GO:0004222">
    <property type="term" value="F:metalloendopeptidase activity"/>
    <property type="evidence" value="ECO:0007669"/>
    <property type="project" value="InterPro"/>
</dbReference>
<dbReference type="Pfam" id="PF22934">
    <property type="entry name" value="SPRTN_ZBD"/>
    <property type="match status" value="1"/>
</dbReference>
<dbReference type="InterPro" id="IPR044245">
    <property type="entry name" value="Spartan"/>
</dbReference>